<feature type="transmembrane region" description="Helical" evidence="1">
    <location>
        <begin position="55"/>
        <end position="74"/>
    </location>
</feature>
<gene>
    <name evidence="2" type="ORF">SAMN02745135_00439</name>
</gene>
<dbReference type="Pfam" id="PF13630">
    <property type="entry name" value="SdpI"/>
    <property type="match status" value="1"/>
</dbReference>
<keyword evidence="1" id="KW-0472">Membrane</keyword>
<dbReference type="Proteomes" id="UP000183967">
    <property type="component" value="Unassembled WGS sequence"/>
</dbReference>
<dbReference type="AlphaFoldDB" id="A0A1M5S1W9"/>
<feature type="transmembrane region" description="Helical" evidence="1">
    <location>
        <begin position="80"/>
        <end position="103"/>
    </location>
</feature>
<name>A0A1M5S1W9_9FIRM</name>
<accession>A0A1M5S1W9</accession>
<reference evidence="3" key="1">
    <citation type="submission" date="2016-11" db="EMBL/GenBank/DDBJ databases">
        <authorList>
            <person name="Varghese N."/>
            <person name="Submissions S."/>
        </authorList>
    </citation>
    <scope>NUCLEOTIDE SEQUENCE [LARGE SCALE GENOMIC DNA]</scope>
    <source>
        <strain evidence="3">DSM 13643</strain>
    </source>
</reference>
<dbReference type="InterPro" id="IPR025962">
    <property type="entry name" value="SdpI/YhfL"/>
</dbReference>
<dbReference type="RefSeq" id="WP_073195044.1">
    <property type="nucleotide sequence ID" value="NZ_FQXO01000009.1"/>
</dbReference>
<evidence type="ECO:0000313" key="3">
    <source>
        <dbReference type="Proteomes" id="UP000183967"/>
    </source>
</evidence>
<keyword evidence="1" id="KW-0812">Transmembrane</keyword>
<keyword evidence="3" id="KW-1185">Reference proteome</keyword>
<evidence type="ECO:0000256" key="1">
    <source>
        <dbReference type="SAM" id="Phobius"/>
    </source>
</evidence>
<dbReference type="EMBL" id="FQXO01000009">
    <property type="protein sequence ID" value="SHH32444.1"/>
    <property type="molecule type" value="Genomic_DNA"/>
</dbReference>
<proteinExistence type="predicted"/>
<sequence length="110" mass="12588">MFLYYLNIIISFIYALAGLLLIRTIANKSPNLWFGIRNKYTLSNKEIWRKTNRSGGIILIISGLILLIPNLFIGPSNEKFYLWFTLISPIAVIAILGIATWIISKRLSEE</sequence>
<protein>
    <submittedName>
        <fullName evidence="2">SdpI/YhfL protein family protein</fullName>
    </submittedName>
</protein>
<feature type="transmembrane region" description="Helical" evidence="1">
    <location>
        <begin position="6"/>
        <end position="26"/>
    </location>
</feature>
<evidence type="ECO:0000313" key="2">
    <source>
        <dbReference type="EMBL" id="SHH32444.1"/>
    </source>
</evidence>
<organism evidence="2 3">
    <name type="scientific">Caloranaerobacter azorensis DSM 13643</name>
    <dbReference type="NCBI Taxonomy" id="1121264"/>
    <lineage>
        <taxon>Bacteria</taxon>
        <taxon>Bacillati</taxon>
        <taxon>Bacillota</taxon>
        <taxon>Tissierellia</taxon>
        <taxon>Tissierellales</taxon>
        <taxon>Thermohalobacteraceae</taxon>
        <taxon>Caloranaerobacter</taxon>
    </lineage>
</organism>
<keyword evidence="1" id="KW-1133">Transmembrane helix</keyword>